<reference evidence="3 4" key="1">
    <citation type="submission" date="2022-12" db="EMBL/GenBank/DDBJ databases">
        <title>Genomic features and morphological characterization of a novel Knufia sp. strain isolated from spacecraft assembly facility.</title>
        <authorList>
            <person name="Teixeira M."/>
            <person name="Chander A.M."/>
            <person name="Stajich J.E."/>
            <person name="Venkateswaran K."/>
        </authorList>
    </citation>
    <scope>NUCLEOTIDE SEQUENCE [LARGE SCALE GENOMIC DNA]</scope>
    <source>
        <strain evidence="3 4">FJI-L2-BK-P2</strain>
    </source>
</reference>
<dbReference type="PANTHER" id="PTHR28022:SF1">
    <property type="entry name" value="GPI MANNOSYLTRANSFERASE 2 SUBUNIT PGA1"/>
    <property type="match status" value="1"/>
</dbReference>
<organism evidence="3 4">
    <name type="scientific">Knufia fluminis</name>
    <dbReference type="NCBI Taxonomy" id="191047"/>
    <lineage>
        <taxon>Eukaryota</taxon>
        <taxon>Fungi</taxon>
        <taxon>Dikarya</taxon>
        <taxon>Ascomycota</taxon>
        <taxon>Pezizomycotina</taxon>
        <taxon>Eurotiomycetes</taxon>
        <taxon>Chaetothyriomycetidae</taxon>
        <taxon>Chaetothyriales</taxon>
        <taxon>Trichomeriaceae</taxon>
        <taxon>Knufia</taxon>
    </lineage>
</organism>
<feature type="chain" id="PRO_5042919636" description="GPI transamidase component PIG-T" evidence="2">
    <location>
        <begin position="18"/>
        <end position="243"/>
    </location>
</feature>
<keyword evidence="1" id="KW-1133">Transmembrane helix</keyword>
<dbReference type="PANTHER" id="PTHR28022">
    <property type="entry name" value="GPI MANNOSYLTRANSFERASE 2 SUBUNIT PGA1"/>
    <property type="match status" value="1"/>
</dbReference>
<evidence type="ECO:0000256" key="2">
    <source>
        <dbReference type="SAM" id="SignalP"/>
    </source>
</evidence>
<name>A0AAN8EFT3_9EURO</name>
<keyword evidence="1" id="KW-0472">Membrane</keyword>
<keyword evidence="4" id="KW-1185">Reference proteome</keyword>
<sequence length="243" mass="27116">MLRLLVVFIHFLLLASANVEKTIFVAPPAVTLPQDAAIDNLLLEPLHPERLSVRTFFNASFPTDDKPHGDESWALLEGLSPRQRHELRICWLATQPTAFQIDTFTMAEAFETAELIISLTTYSYARHAQLSAAEIDALKANRFKTPGGSDRSSVLFLRVQAAADYFSLNKTLMENVPPVHVDLILDPYLFNVFPISLLPTAGYIIVVAVSAWFISVVVYQLMAAYIQRNEPSGAPEVEDKKTQ</sequence>
<dbReference type="GO" id="GO:0000030">
    <property type="term" value="F:mannosyltransferase activity"/>
    <property type="evidence" value="ECO:0007669"/>
    <property type="project" value="TreeGrafter"/>
</dbReference>
<keyword evidence="2" id="KW-0732">Signal</keyword>
<dbReference type="GO" id="GO:0005789">
    <property type="term" value="C:endoplasmic reticulum membrane"/>
    <property type="evidence" value="ECO:0007669"/>
    <property type="project" value="TreeGrafter"/>
</dbReference>
<dbReference type="InterPro" id="IPR019433">
    <property type="entry name" value="GPI_ManTrfase_II_coact_Pga1"/>
</dbReference>
<evidence type="ECO:0000256" key="1">
    <source>
        <dbReference type="SAM" id="Phobius"/>
    </source>
</evidence>
<proteinExistence type="predicted"/>
<feature type="signal peptide" evidence="2">
    <location>
        <begin position="1"/>
        <end position="17"/>
    </location>
</feature>
<accession>A0AAN8EFT3</accession>
<feature type="transmembrane region" description="Helical" evidence="1">
    <location>
        <begin position="201"/>
        <end position="222"/>
    </location>
</feature>
<evidence type="ECO:0008006" key="5">
    <source>
        <dbReference type="Google" id="ProtNLM"/>
    </source>
</evidence>
<evidence type="ECO:0000313" key="3">
    <source>
        <dbReference type="EMBL" id="KAK5949737.1"/>
    </source>
</evidence>
<dbReference type="EMBL" id="JAKLMC020000033">
    <property type="protein sequence ID" value="KAK5949737.1"/>
    <property type="molecule type" value="Genomic_DNA"/>
</dbReference>
<gene>
    <name evidence="3" type="ORF">OHC33_009334</name>
</gene>
<protein>
    <recommendedName>
        <fullName evidence="5">GPI transamidase component PIG-T</fullName>
    </recommendedName>
</protein>
<dbReference type="GO" id="GO:0006506">
    <property type="term" value="P:GPI anchor biosynthetic process"/>
    <property type="evidence" value="ECO:0007669"/>
    <property type="project" value="TreeGrafter"/>
</dbReference>
<comment type="caution">
    <text evidence="3">The sequence shown here is derived from an EMBL/GenBank/DDBJ whole genome shotgun (WGS) entry which is preliminary data.</text>
</comment>
<dbReference type="Proteomes" id="UP001316803">
    <property type="component" value="Unassembled WGS sequence"/>
</dbReference>
<dbReference type="AlphaFoldDB" id="A0AAN8EFT3"/>
<evidence type="ECO:0000313" key="4">
    <source>
        <dbReference type="Proteomes" id="UP001316803"/>
    </source>
</evidence>
<keyword evidence="1" id="KW-0812">Transmembrane</keyword>
<dbReference type="GO" id="GO:0031501">
    <property type="term" value="C:mannosyltransferase complex"/>
    <property type="evidence" value="ECO:0007669"/>
    <property type="project" value="TreeGrafter"/>
</dbReference>